<dbReference type="HOGENOM" id="CLU_064076_1_2_0"/>
<dbReference type="AlphaFoldDB" id="A0A081C635"/>
<feature type="signal peptide" evidence="1">
    <location>
        <begin position="1"/>
        <end position="22"/>
    </location>
</feature>
<dbReference type="eggNOG" id="COG0834">
    <property type="taxonomic scope" value="Bacteria"/>
</dbReference>
<evidence type="ECO:0000313" key="3">
    <source>
        <dbReference type="EMBL" id="GAK60040.1"/>
    </source>
</evidence>
<dbReference type="SMART" id="SM00062">
    <property type="entry name" value="PBPb"/>
    <property type="match status" value="1"/>
</dbReference>
<evidence type="ECO:0000313" key="4">
    <source>
        <dbReference type="Proteomes" id="UP000030661"/>
    </source>
</evidence>
<name>A0A081C635_VECG1</name>
<proteinExistence type="predicted"/>
<keyword evidence="4" id="KW-1185">Reference proteome</keyword>
<sequence length="246" mass="27990">MKTMLCTMMISMSLCWGAVSFAQDATTLTYMTEEYPPYQYTEAGTLKGLTVDLLKLMWAKMGMPEQAIAVYPWARGYNLIQNNPNSVLFSMIRTPEREQKFKWVGPIFTARTVLIGLTQQPVTIRSLEDGKQYQIGTIREDAAEQLLKAAGFDQQQLQAVTSLEQNIKKLQAHRIQLIAHSEKAFNDFIQHAGLDPTAFAVVFVLQSVEGYYAFHKECSDVLVARFQDTLNSLEQERQELLEQYGQ</sequence>
<feature type="domain" description="Solute-binding protein family 3/N-terminal" evidence="2">
    <location>
        <begin position="27"/>
        <end position="245"/>
    </location>
</feature>
<reference evidence="3" key="1">
    <citation type="journal article" date="2015" name="PeerJ">
        <title>First genomic representation of candidate bacterial phylum KSB3 points to enhanced environmental sensing as a trigger of wastewater bulking.</title>
        <authorList>
            <person name="Sekiguchi Y."/>
            <person name="Ohashi A."/>
            <person name="Parks D.H."/>
            <person name="Yamauchi T."/>
            <person name="Tyson G.W."/>
            <person name="Hugenholtz P."/>
        </authorList>
    </citation>
    <scope>NUCLEOTIDE SEQUENCE [LARGE SCALE GENOMIC DNA]</scope>
</reference>
<dbReference type="Pfam" id="PF00497">
    <property type="entry name" value="SBP_bac_3"/>
    <property type="match status" value="1"/>
</dbReference>
<dbReference type="STRING" id="1499967.U27_07027"/>
<feature type="chain" id="PRO_5001755618" evidence="1">
    <location>
        <begin position="23"/>
        <end position="246"/>
    </location>
</feature>
<evidence type="ECO:0000259" key="2">
    <source>
        <dbReference type="SMART" id="SM00062"/>
    </source>
</evidence>
<dbReference type="Proteomes" id="UP000030661">
    <property type="component" value="Unassembled WGS sequence"/>
</dbReference>
<keyword evidence="1" id="KW-0732">Signal</keyword>
<dbReference type="Gene3D" id="3.40.190.10">
    <property type="entry name" value="Periplasmic binding protein-like II"/>
    <property type="match status" value="2"/>
</dbReference>
<accession>A0A081C635</accession>
<organism evidence="3">
    <name type="scientific">Vecturithrix granuli</name>
    <dbReference type="NCBI Taxonomy" id="1499967"/>
    <lineage>
        <taxon>Bacteria</taxon>
        <taxon>Candidatus Moduliflexota</taxon>
        <taxon>Candidatus Vecturitrichia</taxon>
        <taxon>Candidatus Vecturitrichales</taxon>
        <taxon>Candidatus Vecturitrichaceae</taxon>
        <taxon>Candidatus Vecturithrix</taxon>
    </lineage>
</organism>
<dbReference type="EMBL" id="DF820471">
    <property type="protein sequence ID" value="GAK60040.1"/>
    <property type="molecule type" value="Genomic_DNA"/>
</dbReference>
<protein>
    <submittedName>
        <fullName evidence="3">Conserved hypothetical periplasmic protein</fullName>
    </submittedName>
</protein>
<gene>
    <name evidence="3" type="ORF">U27_07027</name>
</gene>
<dbReference type="SUPFAM" id="SSF53850">
    <property type="entry name" value="Periplasmic binding protein-like II"/>
    <property type="match status" value="1"/>
</dbReference>
<dbReference type="PANTHER" id="PTHR38834:SF3">
    <property type="entry name" value="SOLUTE-BINDING PROTEIN FAMILY 3_N-TERMINAL DOMAIN-CONTAINING PROTEIN"/>
    <property type="match status" value="1"/>
</dbReference>
<dbReference type="PANTHER" id="PTHR38834">
    <property type="entry name" value="PERIPLASMIC SUBSTRATE BINDING PROTEIN FAMILY 3"/>
    <property type="match status" value="1"/>
</dbReference>
<evidence type="ECO:0000256" key="1">
    <source>
        <dbReference type="SAM" id="SignalP"/>
    </source>
</evidence>
<dbReference type="InterPro" id="IPR001638">
    <property type="entry name" value="Solute-binding_3/MltF_N"/>
</dbReference>